<reference evidence="2 3" key="1">
    <citation type="journal article" date="2005" name="Genome Res.">
        <title>Coping with cold: the genome of the versatile marine Antarctica bacterium Pseudoalteromonas haloplanktis TAC125.</title>
        <authorList>
            <person name="Medigue C."/>
            <person name="Krin E."/>
            <person name="Pascal G."/>
            <person name="Barbe V."/>
            <person name="Bernsel A."/>
            <person name="Bertin P."/>
            <person name="Cheung F."/>
            <person name="Cruveiller S."/>
            <person name="Damico S."/>
            <person name="Duilio A."/>
            <person name="Fang G."/>
            <person name="Feller G."/>
            <person name="Mangenot S."/>
            <person name="Marino G."/>
            <person name="Nilsson J."/>
            <person name="Parilli E."/>
            <person name="Rocha E."/>
            <person name="Rouy Z."/>
            <person name="Sekowska A."/>
            <person name="Tutino M.L."/>
            <person name="Vallenet D."/>
            <person name="von Heijne G."/>
            <person name="Danchin A."/>
        </authorList>
    </citation>
    <scope>NUCLEOTIDE SEQUENCE [LARGE SCALE GENOMIC DNA]</scope>
    <source>
        <strain evidence="3">TAC 125</strain>
    </source>
</reference>
<evidence type="ECO:0000256" key="1">
    <source>
        <dbReference type="SAM" id="Phobius"/>
    </source>
</evidence>
<accession>Q3IEK7</accession>
<keyword evidence="3" id="KW-1185">Reference proteome</keyword>
<evidence type="ECO:0000313" key="2">
    <source>
        <dbReference type="EMBL" id="CAI87152.1"/>
    </source>
</evidence>
<sequence>MQSGHVAMTELILFPFSFILSIMLIVQFIVVIYLFVSLF</sequence>
<organism evidence="2 3">
    <name type="scientific">Pseudoalteromonas translucida (strain TAC 125)</name>
    <dbReference type="NCBI Taxonomy" id="326442"/>
    <lineage>
        <taxon>Bacteria</taxon>
        <taxon>Pseudomonadati</taxon>
        <taxon>Pseudomonadota</taxon>
        <taxon>Gammaproteobacteria</taxon>
        <taxon>Alteromonadales</taxon>
        <taxon>Pseudoalteromonadaceae</taxon>
        <taxon>Pseudoalteromonas</taxon>
    </lineage>
</organism>
<keyword evidence="1" id="KW-0812">Transmembrane</keyword>
<feature type="transmembrane region" description="Helical" evidence="1">
    <location>
        <begin position="12"/>
        <end position="36"/>
    </location>
</feature>
<dbReference type="Proteomes" id="UP000006843">
    <property type="component" value="Chromosome I"/>
</dbReference>
<dbReference type="KEGG" id="pha:PSHAa2096"/>
<gene>
    <name evidence="2" type="ordered locus">PSHAa2096</name>
</gene>
<dbReference type="AlphaFoldDB" id="Q3IEK7"/>
<name>Q3IEK7_PSET1</name>
<dbReference type="HOGENOM" id="CLU_3315563_0_0_6"/>
<evidence type="ECO:0000313" key="3">
    <source>
        <dbReference type="Proteomes" id="UP000006843"/>
    </source>
</evidence>
<protein>
    <submittedName>
        <fullName evidence="2">Orphan protein</fullName>
    </submittedName>
</protein>
<keyword evidence="1" id="KW-1133">Transmembrane helix</keyword>
<proteinExistence type="predicted"/>
<keyword evidence="1" id="KW-0472">Membrane</keyword>
<dbReference type="EMBL" id="CR954246">
    <property type="protein sequence ID" value="CAI87152.1"/>
    <property type="molecule type" value="Genomic_DNA"/>
</dbReference>